<evidence type="ECO:0000313" key="2">
    <source>
        <dbReference type="EMBL" id="KIK64236.1"/>
    </source>
</evidence>
<proteinExistence type="predicted"/>
<evidence type="ECO:0000256" key="1">
    <source>
        <dbReference type="SAM" id="MobiDB-lite"/>
    </source>
</evidence>
<accession>A0A0D0C7P5</accession>
<sequence length="162" mass="18223">MISGPQPLPSSYDPSSHKEDEQATPMRIYNIISPFHPPSCPSNSGHPTRLHLRFGPTWKKLEYSLSKVAKLDMPARTVSPPPSSRHFVLRNSRTNALGFRPVGSRGEEWKGTLLASQERRFGFCLPVFCHAPLFFLTFSATSKSKPPIFTRSRRLSEVRESG</sequence>
<keyword evidence="3" id="KW-1185">Reference proteome</keyword>
<dbReference type="HOGENOM" id="CLU_1635585_0_0_1"/>
<reference evidence="2 3" key="1">
    <citation type="submission" date="2014-04" db="EMBL/GenBank/DDBJ databases">
        <title>Evolutionary Origins and Diversification of the Mycorrhizal Mutualists.</title>
        <authorList>
            <consortium name="DOE Joint Genome Institute"/>
            <consortium name="Mycorrhizal Genomics Consortium"/>
            <person name="Kohler A."/>
            <person name="Kuo A."/>
            <person name="Nagy L.G."/>
            <person name="Floudas D."/>
            <person name="Copeland A."/>
            <person name="Barry K.W."/>
            <person name="Cichocki N."/>
            <person name="Veneault-Fourrey C."/>
            <person name="LaButti K."/>
            <person name="Lindquist E.A."/>
            <person name="Lipzen A."/>
            <person name="Lundell T."/>
            <person name="Morin E."/>
            <person name="Murat C."/>
            <person name="Riley R."/>
            <person name="Ohm R."/>
            <person name="Sun H."/>
            <person name="Tunlid A."/>
            <person name="Henrissat B."/>
            <person name="Grigoriev I.V."/>
            <person name="Hibbett D.S."/>
            <person name="Martin F."/>
        </authorList>
    </citation>
    <scope>NUCLEOTIDE SEQUENCE [LARGE SCALE GENOMIC DNA]</scope>
    <source>
        <strain evidence="2 3">FD-317 M1</strain>
    </source>
</reference>
<evidence type="ECO:0000313" key="3">
    <source>
        <dbReference type="Proteomes" id="UP000053593"/>
    </source>
</evidence>
<name>A0A0D0C7P5_9AGAR</name>
<dbReference type="EMBL" id="KN834762">
    <property type="protein sequence ID" value="KIK64236.1"/>
    <property type="molecule type" value="Genomic_DNA"/>
</dbReference>
<gene>
    <name evidence="2" type="ORF">GYMLUDRAFT_436712</name>
</gene>
<dbReference type="AlphaFoldDB" id="A0A0D0C7P5"/>
<organism evidence="2 3">
    <name type="scientific">Collybiopsis luxurians FD-317 M1</name>
    <dbReference type="NCBI Taxonomy" id="944289"/>
    <lineage>
        <taxon>Eukaryota</taxon>
        <taxon>Fungi</taxon>
        <taxon>Dikarya</taxon>
        <taxon>Basidiomycota</taxon>
        <taxon>Agaricomycotina</taxon>
        <taxon>Agaricomycetes</taxon>
        <taxon>Agaricomycetidae</taxon>
        <taxon>Agaricales</taxon>
        <taxon>Marasmiineae</taxon>
        <taxon>Omphalotaceae</taxon>
        <taxon>Collybiopsis</taxon>
        <taxon>Collybiopsis luxurians</taxon>
    </lineage>
</organism>
<protein>
    <submittedName>
        <fullName evidence="2">Uncharacterized protein</fullName>
    </submittedName>
</protein>
<feature type="region of interest" description="Disordered" evidence="1">
    <location>
        <begin position="1"/>
        <end position="21"/>
    </location>
</feature>
<dbReference type="Proteomes" id="UP000053593">
    <property type="component" value="Unassembled WGS sequence"/>
</dbReference>